<protein>
    <submittedName>
        <fullName evidence="8">FAD-binding domain-containing protein</fullName>
    </submittedName>
</protein>
<dbReference type="InterPro" id="IPR006094">
    <property type="entry name" value="Oxid_FAD_bind_N"/>
</dbReference>
<dbReference type="PROSITE" id="PS51387">
    <property type="entry name" value="FAD_PCMH"/>
    <property type="match status" value="1"/>
</dbReference>
<comment type="similarity">
    <text evidence="2">Belongs to the oxygen-dependent FAD-linked oxidoreductase family.</text>
</comment>
<comment type="cofactor">
    <cofactor evidence="1">
        <name>FAD</name>
        <dbReference type="ChEBI" id="CHEBI:57692"/>
    </cofactor>
</comment>
<feature type="domain" description="FAD-binding PCMH-type" evidence="7">
    <location>
        <begin position="57"/>
        <end position="230"/>
    </location>
</feature>
<feature type="chain" id="PRO_5040154526" evidence="6">
    <location>
        <begin position="19"/>
        <end position="491"/>
    </location>
</feature>
<evidence type="ECO:0000256" key="3">
    <source>
        <dbReference type="ARBA" id="ARBA00022630"/>
    </source>
</evidence>
<dbReference type="Pfam" id="PF08031">
    <property type="entry name" value="BBE"/>
    <property type="match status" value="1"/>
</dbReference>
<dbReference type="Gene3D" id="3.30.465.10">
    <property type="match status" value="1"/>
</dbReference>
<dbReference type="Proteomes" id="UP000799536">
    <property type="component" value="Unassembled WGS sequence"/>
</dbReference>
<dbReference type="PANTHER" id="PTHR42973:SF39">
    <property type="entry name" value="FAD-BINDING PCMH-TYPE DOMAIN-CONTAINING PROTEIN"/>
    <property type="match status" value="1"/>
</dbReference>
<accession>A0A9P4JUZ4</accession>
<keyword evidence="9" id="KW-1185">Reference proteome</keyword>
<evidence type="ECO:0000256" key="6">
    <source>
        <dbReference type="SAM" id="SignalP"/>
    </source>
</evidence>
<dbReference type="InterPro" id="IPR012951">
    <property type="entry name" value="BBE"/>
</dbReference>
<dbReference type="InterPro" id="IPR036318">
    <property type="entry name" value="FAD-bd_PCMH-like_sf"/>
</dbReference>
<organism evidence="8 9">
    <name type="scientific">Delitschia confertaspora ATCC 74209</name>
    <dbReference type="NCBI Taxonomy" id="1513339"/>
    <lineage>
        <taxon>Eukaryota</taxon>
        <taxon>Fungi</taxon>
        <taxon>Dikarya</taxon>
        <taxon>Ascomycota</taxon>
        <taxon>Pezizomycotina</taxon>
        <taxon>Dothideomycetes</taxon>
        <taxon>Pleosporomycetidae</taxon>
        <taxon>Pleosporales</taxon>
        <taxon>Delitschiaceae</taxon>
        <taxon>Delitschia</taxon>
    </lineage>
</organism>
<keyword evidence="5" id="KW-0560">Oxidoreductase</keyword>
<feature type="signal peptide" evidence="6">
    <location>
        <begin position="1"/>
        <end position="18"/>
    </location>
</feature>
<name>A0A9P4JUZ4_9PLEO</name>
<dbReference type="PANTHER" id="PTHR42973">
    <property type="entry name" value="BINDING OXIDOREDUCTASE, PUTATIVE (AFU_ORTHOLOGUE AFUA_1G17690)-RELATED"/>
    <property type="match status" value="1"/>
</dbReference>
<dbReference type="Pfam" id="PF01565">
    <property type="entry name" value="FAD_binding_4"/>
    <property type="match status" value="1"/>
</dbReference>
<gene>
    <name evidence="8" type="ORF">GQ43DRAFT_436672</name>
</gene>
<dbReference type="InterPro" id="IPR016166">
    <property type="entry name" value="FAD-bd_PCMH"/>
</dbReference>
<evidence type="ECO:0000259" key="7">
    <source>
        <dbReference type="PROSITE" id="PS51387"/>
    </source>
</evidence>
<evidence type="ECO:0000256" key="2">
    <source>
        <dbReference type="ARBA" id="ARBA00005466"/>
    </source>
</evidence>
<reference evidence="8" key="1">
    <citation type="journal article" date="2020" name="Stud. Mycol.">
        <title>101 Dothideomycetes genomes: a test case for predicting lifestyles and emergence of pathogens.</title>
        <authorList>
            <person name="Haridas S."/>
            <person name="Albert R."/>
            <person name="Binder M."/>
            <person name="Bloem J."/>
            <person name="Labutti K."/>
            <person name="Salamov A."/>
            <person name="Andreopoulos B."/>
            <person name="Baker S."/>
            <person name="Barry K."/>
            <person name="Bills G."/>
            <person name="Bluhm B."/>
            <person name="Cannon C."/>
            <person name="Castanera R."/>
            <person name="Culley D."/>
            <person name="Daum C."/>
            <person name="Ezra D."/>
            <person name="Gonzalez J."/>
            <person name="Henrissat B."/>
            <person name="Kuo A."/>
            <person name="Liang C."/>
            <person name="Lipzen A."/>
            <person name="Lutzoni F."/>
            <person name="Magnuson J."/>
            <person name="Mondo S."/>
            <person name="Nolan M."/>
            <person name="Ohm R."/>
            <person name="Pangilinan J."/>
            <person name="Park H.-J."/>
            <person name="Ramirez L."/>
            <person name="Alfaro M."/>
            <person name="Sun H."/>
            <person name="Tritt A."/>
            <person name="Yoshinaga Y."/>
            <person name="Zwiers L.-H."/>
            <person name="Turgeon B."/>
            <person name="Goodwin S."/>
            <person name="Spatafora J."/>
            <person name="Crous P."/>
            <person name="Grigoriev I."/>
        </authorList>
    </citation>
    <scope>NUCLEOTIDE SEQUENCE</scope>
    <source>
        <strain evidence="8">ATCC 74209</strain>
    </source>
</reference>
<dbReference type="SUPFAM" id="SSF56176">
    <property type="entry name" value="FAD-binding/transporter-associated domain-like"/>
    <property type="match status" value="1"/>
</dbReference>
<keyword evidence="4" id="KW-0274">FAD</keyword>
<dbReference type="InterPro" id="IPR050416">
    <property type="entry name" value="FAD-linked_Oxidoreductase"/>
</dbReference>
<dbReference type="AlphaFoldDB" id="A0A9P4JUZ4"/>
<evidence type="ECO:0000256" key="4">
    <source>
        <dbReference type="ARBA" id="ARBA00022827"/>
    </source>
</evidence>
<comment type="caution">
    <text evidence="8">The sequence shown here is derived from an EMBL/GenBank/DDBJ whole genome shotgun (WGS) entry which is preliminary data.</text>
</comment>
<keyword evidence="3" id="KW-0285">Flavoprotein</keyword>
<evidence type="ECO:0000256" key="5">
    <source>
        <dbReference type="ARBA" id="ARBA00023002"/>
    </source>
</evidence>
<keyword evidence="6" id="KW-0732">Signal</keyword>
<dbReference type="Gene3D" id="3.40.462.20">
    <property type="match status" value="1"/>
</dbReference>
<dbReference type="OrthoDB" id="415825at2759"/>
<dbReference type="EMBL" id="ML993849">
    <property type="protein sequence ID" value="KAF2205787.1"/>
    <property type="molecule type" value="Genomic_DNA"/>
</dbReference>
<sequence length="491" mass="53399">MWSLTALSAILLASLATASPLDKRETIEECLTSSGVPYDTKNGNDWNQDVAPFNRRLPFTPAAIAVPKTTEHVRLAVACATKLGLKVSPKGGGHSYASYGLGGENGHLVVELDRMNKITVDQTTYIASVEAGSRLGHVLTELNKQGKRAISHGTCPGVGVAGHALHGGFGFSSHSKGLAVDWIVGATVVLANATVVNCSSTENPDLLWALKGAGSSYGIVTTFFFKTFAAPSQTTSFTANLNWNNVQNTVKGWTALQEYTANTMPAEMNMRVFGNAYSTQLQGLYHGNSSQLQAAIQPLMSSLGTSLSSRQTDWIGGFTAYSNGQTVDVSHPYNIQETFFSKSLTTTALNNTAMTSAVNYWLSTAKSTSRDWYIIIDMHGGKNSYISSVPKNESSYAHRDALFLYEFYDRVYSGSYPSNGFSFLNGWVNAFTSKLDASQWGMYINYADPTMSRKEAQDVYYRGNLGRLQSIKAAMDPEEVFYFPQAIEPVK</sequence>
<evidence type="ECO:0000313" key="8">
    <source>
        <dbReference type="EMBL" id="KAF2205787.1"/>
    </source>
</evidence>
<dbReference type="GO" id="GO:0071949">
    <property type="term" value="F:FAD binding"/>
    <property type="evidence" value="ECO:0007669"/>
    <property type="project" value="InterPro"/>
</dbReference>
<dbReference type="GO" id="GO:0016491">
    <property type="term" value="F:oxidoreductase activity"/>
    <property type="evidence" value="ECO:0007669"/>
    <property type="project" value="UniProtKB-KW"/>
</dbReference>
<evidence type="ECO:0000256" key="1">
    <source>
        <dbReference type="ARBA" id="ARBA00001974"/>
    </source>
</evidence>
<evidence type="ECO:0000313" key="9">
    <source>
        <dbReference type="Proteomes" id="UP000799536"/>
    </source>
</evidence>
<dbReference type="InterPro" id="IPR016169">
    <property type="entry name" value="FAD-bd_PCMH_sub2"/>
</dbReference>
<proteinExistence type="inferred from homology"/>